<evidence type="ECO:0000256" key="1">
    <source>
        <dbReference type="SAM" id="SignalP"/>
    </source>
</evidence>
<evidence type="ECO:0000313" key="3">
    <source>
        <dbReference type="EMBL" id="QNR24962.1"/>
    </source>
</evidence>
<gene>
    <name evidence="3" type="ORF">H4K34_03720</name>
</gene>
<dbReference type="Pfam" id="PF13568">
    <property type="entry name" value="OMP_b-brl_2"/>
    <property type="match status" value="1"/>
</dbReference>
<accession>A0A7H0VGW4</accession>
<organism evidence="3 4">
    <name type="scientific">Croceimicrobium hydrocarbonivorans</name>
    <dbReference type="NCBI Taxonomy" id="2761580"/>
    <lineage>
        <taxon>Bacteria</taxon>
        <taxon>Pseudomonadati</taxon>
        <taxon>Bacteroidota</taxon>
        <taxon>Flavobacteriia</taxon>
        <taxon>Flavobacteriales</taxon>
        <taxon>Owenweeksiaceae</taxon>
        <taxon>Croceimicrobium</taxon>
    </lineage>
</organism>
<feature type="chain" id="PRO_5028888435" evidence="1">
    <location>
        <begin position="22"/>
        <end position="202"/>
    </location>
</feature>
<keyword evidence="4" id="KW-1185">Reference proteome</keyword>
<feature type="domain" description="Outer membrane protein beta-barrel" evidence="2">
    <location>
        <begin position="19"/>
        <end position="171"/>
    </location>
</feature>
<keyword evidence="1" id="KW-0732">Signal</keyword>
<dbReference type="Proteomes" id="UP000516305">
    <property type="component" value="Chromosome"/>
</dbReference>
<name>A0A7H0VGW4_9FLAO</name>
<dbReference type="EMBL" id="CP060139">
    <property type="protein sequence ID" value="QNR24962.1"/>
    <property type="molecule type" value="Genomic_DNA"/>
</dbReference>
<proteinExistence type="predicted"/>
<dbReference type="KEGG" id="chyd:H4K34_03720"/>
<reference evidence="3 4" key="1">
    <citation type="submission" date="2020-08" db="EMBL/GenBank/DDBJ databases">
        <title>Croceimicrobium hydrocarbonivorans gen. nov., sp. nov., a novel marine bacterium isolated from a bacterial consortium that degrades polyethylene terephthalate.</title>
        <authorList>
            <person name="Liu R."/>
        </authorList>
    </citation>
    <scope>NUCLEOTIDE SEQUENCE [LARGE SCALE GENOMIC DNA]</scope>
    <source>
        <strain evidence="3 4">A20-9</strain>
    </source>
</reference>
<dbReference type="RefSeq" id="WP_210759489.1">
    <property type="nucleotide sequence ID" value="NZ_CP060139.1"/>
</dbReference>
<feature type="signal peptide" evidence="1">
    <location>
        <begin position="1"/>
        <end position="21"/>
    </location>
</feature>
<evidence type="ECO:0000313" key="4">
    <source>
        <dbReference type="Proteomes" id="UP000516305"/>
    </source>
</evidence>
<protein>
    <submittedName>
        <fullName evidence="3">PorT family protein</fullName>
    </submittedName>
</protein>
<dbReference type="AlphaFoldDB" id="A0A7H0VGW4"/>
<evidence type="ECO:0000259" key="2">
    <source>
        <dbReference type="Pfam" id="PF13568"/>
    </source>
</evidence>
<dbReference type="InterPro" id="IPR025665">
    <property type="entry name" value="Beta-barrel_OMP_2"/>
</dbReference>
<sequence>MKKWILALVLTFSLGSLQAQLDFGLRAGVGLAKAGISDFNSAQQAIEDIEDAERELSYHAGIYFKIKTPVLFIQPEVIFSQVSQSVNAQQSGTTAKRSLELDMSRVDIPLLIGKQFGPLRLMAGPVYSANISDLSGNIDSDLKSGTFGYQLGLGFEIKKLLIDVRYEGAFSPWASNLIVDQTEYQVDLRTSQILVCLGFELF</sequence>